<gene>
    <name evidence="1" type="ORF">OY187_04320</name>
</gene>
<accession>A0ABT4HAS1</accession>
<name>A0ABT4HAS1_MYCIR</name>
<evidence type="ECO:0000313" key="1">
    <source>
        <dbReference type="EMBL" id="MCZ0727261.1"/>
    </source>
</evidence>
<comment type="caution">
    <text evidence="1">The sequence shown here is derived from an EMBL/GenBank/DDBJ whole genome shotgun (WGS) entry which is preliminary data.</text>
</comment>
<dbReference type="RefSeq" id="WP_268785403.1">
    <property type="nucleotide sequence ID" value="NZ_JAPQYE010000002.1"/>
</dbReference>
<dbReference type="EMBL" id="JAPQYE010000002">
    <property type="protein sequence ID" value="MCZ0727261.1"/>
    <property type="molecule type" value="Genomic_DNA"/>
</dbReference>
<evidence type="ECO:0000313" key="2">
    <source>
        <dbReference type="Proteomes" id="UP001084650"/>
    </source>
</evidence>
<organism evidence="1 2">
    <name type="scientific">Mycolicibacterium iranicum</name>
    <name type="common">Mycobacterium iranicum</name>
    <dbReference type="NCBI Taxonomy" id="912594"/>
    <lineage>
        <taxon>Bacteria</taxon>
        <taxon>Bacillati</taxon>
        <taxon>Actinomycetota</taxon>
        <taxon>Actinomycetes</taxon>
        <taxon>Mycobacteriales</taxon>
        <taxon>Mycobacteriaceae</taxon>
        <taxon>Mycolicibacterium</taxon>
    </lineage>
</organism>
<proteinExistence type="predicted"/>
<sequence>MTLADAKAAAESNYKERRCEAEQFLDDLLGDWNDDDGTWTRRDDDVRVICRAKDPNVDGIQVAITLRDYVDGYDAATRCATVSLRTVLSYSYNGDPGGLIDEIRRLIYFETPPTESTP</sequence>
<protein>
    <submittedName>
        <fullName evidence="1">Uncharacterized protein</fullName>
    </submittedName>
</protein>
<reference evidence="1" key="1">
    <citation type="submission" date="2022-12" db="EMBL/GenBank/DDBJ databases">
        <title>Whole genome sequence of Mycolicibacterium iranicum strain SBH312.</title>
        <authorList>
            <person name="Jani J."/>
            <person name="Arifin Mustapha Z."/>
            <person name="Ahmed K."/>
            <person name="Kai Ling C."/>
        </authorList>
    </citation>
    <scope>NUCLEOTIDE SEQUENCE</scope>
    <source>
        <strain evidence="1">SBH312</strain>
    </source>
</reference>
<keyword evidence="2" id="KW-1185">Reference proteome</keyword>
<dbReference type="Proteomes" id="UP001084650">
    <property type="component" value="Unassembled WGS sequence"/>
</dbReference>